<keyword evidence="2" id="KW-1185">Reference proteome</keyword>
<dbReference type="EMBL" id="BMAV01007324">
    <property type="protein sequence ID" value="GFY50119.1"/>
    <property type="molecule type" value="Genomic_DNA"/>
</dbReference>
<comment type="caution">
    <text evidence="1">The sequence shown here is derived from an EMBL/GenBank/DDBJ whole genome shotgun (WGS) entry which is preliminary data.</text>
</comment>
<accession>A0A8X7C288</accession>
<sequence>MSAQERKNLASPSLAVRELFLDESGGDRDAGDASKRYDETMAEALTSSSHMPQGIAQVADPTGGQEKIVWHLKQDAGNFTNNTSRSFSVRFPTEFLSSSHSLTRLRTDFTFRSGQGNWFFFATPLAGK</sequence>
<name>A0A8X7C288_9ARAC</name>
<reference evidence="1" key="1">
    <citation type="submission" date="2020-08" db="EMBL/GenBank/DDBJ databases">
        <title>Multicomponent nature underlies the extraordinary mechanical properties of spider dragline silk.</title>
        <authorList>
            <person name="Kono N."/>
            <person name="Nakamura H."/>
            <person name="Mori M."/>
            <person name="Yoshida Y."/>
            <person name="Ohtoshi R."/>
            <person name="Malay A.D."/>
            <person name="Moran D.A.P."/>
            <person name="Tomita M."/>
            <person name="Numata K."/>
            <person name="Arakawa K."/>
        </authorList>
    </citation>
    <scope>NUCLEOTIDE SEQUENCE</scope>
</reference>
<evidence type="ECO:0000313" key="1">
    <source>
        <dbReference type="EMBL" id="GFY50119.1"/>
    </source>
</evidence>
<gene>
    <name evidence="1" type="ORF">TNIN_488631</name>
</gene>
<dbReference type="Proteomes" id="UP000886998">
    <property type="component" value="Unassembled WGS sequence"/>
</dbReference>
<dbReference type="AlphaFoldDB" id="A0A8X7C288"/>
<evidence type="ECO:0000313" key="2">
    <source>
        <dbReference type="Proteomes" id="UP000886998"/>
    </source>
</evidence>
<organism evidence="1 2">
    <name type="scientific">Trichonephila inaurata madagascariensis</name>
    <dbReference type="NCBI Taxonomy" id="2747483"/>
    <lineage>
        <taxon>Eukaryota</taxon>
        <taxon>Metazoa</taxon>
        <taxon>Ecdysozoa</taxon>
        <taxon>Arthropoda</taxon>
        <taxon>Chelicerata</taxon>
        <taxon>Arachnida</taxon>
        <taxon>Araneae</taxon>
        <taxon>Araneomorphae</taxon>
        <taxon>Entelegynae</taxon>
        <taxon>Araneoidea</taxon>
        <taxon>Nephilidae</taxon>
        <taxon>Trichonephila</taxon>
        <taxon>Trichonephila inaurata</taxon>
    </lineage>
</organism>
<proteinExistence type="predicted"/>
<protein>
    <submittedName>
        <fullName evidence="1">Uncharacterized protein</fullName>
    </submittedName>
</protein>